<feature type="compositionally biased region" description="Low complexity" evidence="1">
    <location>
        <begin position="231"/>
        <end position="245"/>
    </location>
</feature>
<dbReference type="Pfam" id="PF13349">
    <property type="entry name" value="DUF4097"/>
    <property type="match status" value="1"/>
</dbReference>
<dbReference type="eggNOG" id="COG3595">
    <property type="taxonomic scope" value="Bacteria"/>
</dbReference>
<evidence type="ECO:0000259" key="2">
    <source>
        <dbReference type="Pfam" id="PF13349"/>
    </source>
</evidence>
<evidence type="ECO:0000313" key="4">
    <source>
        <dbReference type="Proteomes" id="UP000002029"/>
    </source>
</evidence>
<organism evidence="3 4">
    <name type="scientific">Streptosporangium roseum (strain ATCC 12428 / DSM 43021 / JCM 3005 / KCTC 9067 / NCIMB 10171 / NRRL 2505 / NI 9100)</name>
    <dbReference type="NCBI Taxonomy" id="479432"/>
    <lineage>
        <taxon>Bacteria</taxon>
        <taxon>Bacillati</taxon>
        <taxon>Actinomycetota</taxon>
        <taxon>Actinomycetes</taxon>
        <taxon>Streptosporangiales</taxon>
        <taxon>Streptosporangiaceae</taxon>
        <taxon>Streptosporangium</taxon>
    </lineage>
</organism>
<dbReference type="EMBL" id="CP001814">
    <property type="protein sequence ID" value="ACZ88181.1"/>
    <property type="molecule type" value="Genomic_DNA"/>
</dbReference>
<protein>
    <recommendedName>
        <fullName evidence="2">DUF4097 domain-containing protein</fullName>
    </recommendedName>
</protein>
<dbReference type="InterPro" id="IPR025164">
    <property type="entry name" value="Toastrack_DUF4097"/>
</dbReference>
<name>D2BDT9_STRRD</name>
<gene>
    <name evidence="3" type="ordered locus">Sros_5421</name>
</gene>
<dbReference type="AlphaFoldDB" id="D2BDT9"/>
<feature type="region of interest" description="Disordered" evidence="1">
    <location>
        <begin position="226"/>
        <end position="261"/>
    </location>
</feature>
<sequence length="261" mass="27057">MGGRELHGKAGRVTPRTSHLLAAGLVLLAATGCGDLGSASHERRDSRDFPYSAAKLVIKATGTPVRLEPGAPGTLRVDRLLTGKAADEGNASWSLEGGTLAVGIVCSGIVINCDSQHTIKVPPGVTIEVGSDDDVNAVRLPQALTVTTRDGNVRTDAVSGPMRLVSQSGKVTARRIRSADVTARSSDGLVALYFATVPSRVEAVSDSGTVDVVVPETRDAYRVDVSSKDGTATSRVPRASSAPRSLHARSGEGDVRVRQAG</sequence>
<dbReference type="STRING" id="479432.Sros_5421"/>
<dbReference type="KEGG" id="sro:Sros_5421"/>
<feature type="compositionally biased region" description="Basic and acidic residues" evidence="1">
    <location>
        <begin position="249"/>
        <end position="261"/>
    </location>
</feature>
<feature type="domain" description="DUF4097" evidence="2">
    <location>
        <begin position="142"/>
        <end position="238"/>
    </location>
</feature>
<evidence type="ECO:0000256" key="1">
    <source>
        <dbReference type="SAM" id="MobiDB-lite"/>
    </source>
</evidence>
<proteinExistence type="predicted"/>
<dbReference type="PROSITE" id="PS51257">
    <property type="entry name" value="PROKAR_LIPOPROTEIN"/>
    <property type="match status" value="1"/>
</dbReference>
<dbReference type="HOGENOM" id="CLU_076844_1_0_11"/>
<reference evidence="3 4" key="1">
    <citation type="journal article" date="2010" name="Stand. Genomic Sci.">
        <title>Complete genome sequence of Streptosporangium roseum type strain (NI 9100).</title>
        <authorList>
            <person name="Nolan M."/>
            <person name="Sikorski J."/>
            <person name="Jando M."/>
            <person name="Lucas S."/>
            <person name="Lapidus A."/>
            <person name="Glavina Del Rio T."/>
            <person name="Chen F."/>
            <person name="Tice H."/>
            <person name="Pitluck S."/>
            <person name="Cheng J.F."/>
            <person name="Chertkov O."/>
            <person name="Sims D."/>
            <person name="Meincke L."/>
            <person name="Brettin T."/>
            <person name="Han C."/>
            <person name="Detter J.C."/>
            <person name="Bruce D."/>
            <person name="Goodwin L."/>
            <person name="Land M."/>
            <person name="Hauser L."/>
            <person name="Chang Y.J."/>
            <person name="Jeffries C.D."/>
            <person name="Ivanova N."/>
            <person name="Mavromatis K."/>
            <person name="Mikhailova N."/>
            <person name="Chen A."/>
            <person name="Palaniappan K."/>
            <person name="Chain P."/>
            <person name="Rohde M."/>
            <person name="Goker M."/>
            <person name="Bristow J."/>
            <person name="Eisen J.A."/>
            <person name="Markowitz V."/>
            <person name="Hugenholtz P."/>
            <person name="Kyrpides N.C."/>
            <person name="Klenk H.P."/>
        </authorList>
    </citation>
    <scope>NUCLEOTIDE SEQUENCE [LARGE SCALE GENOMIC DNA]</scope>
    <source>
        <strain evidence="4">ATCC 12428 / DSM 43021 / JCM 3005 / NI 9100</strain>
    </source>
</reference>
<dbReference type="Proteomes" id="UP000002029">
    <property type="component" value="Chromosome"/>
</dbReference>
<keyword evidence="4" id="KW-1185">Reference proteome</keyword>
<accession>D2BDT9</accession>
<evidence type="ECO:0000313" key="3">
    <source>
        <dbReference type="EMBL" id="ACZ88181.1"/>
    </source>
</evidence>